<dbReference type="EMBL" id="SNYW01000008">
    <property type="protein sequence ID" value="TDQ82149.1"/>
    <property type="molecule type" value="Genomic_DNA"/>
</dbReference>
<dbReference type="RefSeq" id="WP_133613454.1">
    <property type="nucleotide sequence ID" value="NZ_SNYW01000008.1"/>
</dbReference>
<gene>
    <name evidence="3" type="ORF">A8950_1971</name>
</gene>
<proteinExistence type="inferred from homology"/>
<dbReference type="PANTHER" id="PTHR33713:SF6">
    <property type="entry name" value="ANTITOXIN YEFM"/>
    <property type="match status" value="1"/>
</dbReference>
<evidence type="ECO:0000256" key="2">
    <source>
        <dbReference type="RuleBase" id="RU362080"/>
    </source>
</evidence>
<dbReference type="InterPro" id="IPR036165">
    <property type="entry name" value="YefM-like_sf"/>
</dbReference>
<evidence type="ECO:0000313" key="3">
    <source>
        <dbReference type="EMBL" id="TDQ82149.1"/>
    </source>
</evidence>
<dbReference type="InterPro" id="IPR006442">
    <property type="entry name" value="Antitoxin_Phd/YefM"/>
</dbReference>
<dbReference type="Pfam" id="PF02604">
    <property type="entry name" value="PhdYeFM_antitox"/>
    <property type="match status" value="1"/>
</dbReference>
<dbReference type="NCBIfam" id="TIGR01552">
    <property type="entry name" value="phd_fam"/>
    <property type="match status" value="1"/>
</dbReference>
<protein>
    <recommendedName>
        <fullName evidence="2">Antitoxin</fullName>
    </recommendedName>
</protein>
<name>A0A4R6WMC5_9PROT</name>
<organism evidence="3 4">
    <name type="scientific">Dongia mobilis</name>
    <dbReference type="NCBI Taxonomy" id="578943"/>
    <lineage>
        <taxon>Bacteria</taxon>
        <taxon>Pseudomonadati</taxon>
        <taxon>Pseudomonadota</taxon>
        <taxon>Alphaproteobacteria</taxon>
        <taxon>Rhodospirillales</taxon>
        <taxon>Dongiaceae</taxon>
        <taxon>Dongia</taxon>
    </lineage>
</organism>
<keyword evidence="4" id="KW-1185">Reference proteome</keyword>
<comment type="similarity">
    <text evidence="1 2">Belongs to the phD/YefM antitoxin family.</text>
</comment>
<comment type="caution">
    <text evidence="3">The sequence shown here is derived from an EMBL/GenBank/DDBJ whole genome shotgun (WGS) entry which is preliminary data.</text>
</comment>
<dbReference type="AlphaFoldDB" id="A0A4R6WMC5"/>
<comment type="function">
    <text evidence="2">Antitoxin component of a type II toxin-antitoxin (TA) system.</text>
</comment>
<dbReference type="Gene3D" id="6.10.250.330">
    <property type="match status" value="1"/>
</dbReference>
<dbReference type="OrthoDB" id="9802003at2"/>
<sequence>MNNLNYTYMRQNLAKVMDQVNDDQAPILVTRQSGKPVVVMSLEEFNALEETAHLLRGAANAQRLIEATAQLRRGEGRTVALPLDDDGAEND</sequence>
<accession>A0A4R6WMC5</accession>
<dbReference type="SUPFAM" id="SSF143120">
    <property type="entry name" value="YefM-like"/>
    <property type="match status" value="1"/>
</dbReference>
<evidence type="ECO:0000313" key="4">
    <source>
        <dbReference type="Proteomes" id="UP000295783"/>
    </source>
</evidence>
<evidence type="ECO:0000256" key="1">
    <source>
        <dbReference type="ARBA" id="ARBA00009981"/>
    </source>
</evidence>
<dbReference type="PANTHER" id="PTHR33713">
    <property type="entry name" value="ANTITOXIN YAFN-RELATED"/>
    <property type="match status" value="1"/>
</dbReference>
<dbReference type="Gene3D" id="3.40.1620.10">
    <property type="entry name" value="YefM-like domain"/>
    <property type="match status" value="1"/>
</dbReference>
<dbReference type="InterPro" id="IPR051405">
    <property type="entry name" value="phD/YefM_antitoxin"/>
</dbReference>
<reference evidence="3 4" key="1">
    <citation type="submission" date="2019-03" db="EMBL/GenBank/DDBJ databases">
        <title>Genomic Encyclopedia of Type Strains, Phase III (KMG-III): the genomes of soil and plant-associated and newly described type strains.</title>
        <authorList>
            <person name="Whitman W."/>
        </authorList>
    </citation>
    <scope>NUCLEOTIDE SEQUENCE [LARGE SCALE GENOMIC DNA]</scope>
    <source>
        <strain evidence="3 4">CGMCC 1.7660</strain>
    </source>
</reference>
<dbReference type="Proteomes" id="UP000295783">
    <property type="component" value="Unassembled WGS sequence"/>
</dbReference>